<evidence type="ECO:0000313" key="1">
    <source>
        <dbReference type="EMBL" id="CAB4340196.1"/>
    </source>
</evidence>
<dbReference type="Gene3D" id="3.90.226.10">
    <property type="entry name" value="2-enoyl-CoA Hydratase, Chain A, domain 1"/>
    <property type="match status" value="1"/>
</dbReference>
<accession>A0A6J5ZFN7</accession>
<dbReference type="Gene3D" id="1.10.12.10">
    <property type="entry name" value="Lyase 2-enoyl-coa Hydratase, Chain A, domain 2"/>
    <property type="match status" value="1"/>
</dbReference>
<dbReference type="Pfam" id="PF00378">
    <property type="entry name" value="ECH_1"/>
    <property type="match status" value="1"/>
</dbReference>
<reference evidence="1" key="1">
    <citation type="submission" date="2020-05" db="EMBL/GenBank/DDBJ databases">
        <authorList>
            <person name="Chiriac C."/>
            <person name="Salcher M."/>
            <person name="Ghai R."/>
            <person name="Kavagutti S V."/>
        </authorList>
    </citation>
    <scope>NUCLEOTIDE SEQUENCE</scope>
</reference>
<sequence length="273" mass="29074">MAQFEIAREFETVNLLRAGGAARIELNRPDSLNAWNGQMSEDLLSAFESVRDDDEVRAVMIAANGRAFCSGADLKDGPSAGMVKDDGRPDLERALHERYHPVIMGLRSLPKPVVSAVQGPCVGVGLALALCADLVYASSSAYFLLAFVNIGLVPDGGSSAFIAARVGAARAAEMAMLGEKVDAAKAAEWGLINGVAEDADFELTTAALVQRLAEGPTLSYAGSKRQINNWIFGQLEDQMRLEASLQQEMAGSSDFGEGVLSFIEKRSPSFTGR</sequence>
<dbReference type="EMBL" id="CAESAN010000030">
    <property type="protein sequence ID" value="CAB4340196.1"/>
    <property type="molecule type" value="Genomic_DNA"/>
</dbReference>
<dbReference type="InterPro" id="IPR029045">
    <property type="entry name" value="ClpP/crotonase-like_dom_sf"/>
</dbReference>
<dbReference type="PANTHER" id="PTHR43459:SF1">
    <property type="entry name" value="EG:BACN32G11.4 PROTEIN"/>
    <property type="match status" value="1"/>
</dbReference>
<dbReference type="AlphaFoldDB" id="A0A6J5ZFN7"/>
<protein>
    <submittedName>
        <fullName evidence="1">Unannotated protein</fullName>
    </submittedName>
</protein>
<proteinExistence type="predicted"/>
<dbReference type="SUPFAM" id="SSF52096">
    <property type="entry name" value="ClpP/crotonase"/>
    <property type="match status" value="1"/>
</dbReference>
<dbReference type="CDD" id="cd06558">
    <property type="entry name" value="crotonase-like"/>
    <property type="match status" value="1"/>
</dbReference>
<organism evidence="1">
    <name type="scientific">freshwater metagenome</name>
    <dbReference type="NCBI Taxonomy" id="449393"/>
    <lineage>
        <taxon>unclassified sequences</taxon>
        <taxon>metagenomes</taxon>
        <taxon>ecological metagenomes</taxon>
    </lineage>
</organism>
<gene>
    <name evidence="1" type="ORF">UFOPK3547_00507</name>
</gene>
<dbReference type="InterPro" id="IPR014748">
    <property type="entry name" value="Enoyl-CoA_hydra_C"/>
</dbReference>
<name>A0A6J5ZFN7_9ZZZZ</name>
<dbReference type="PANTHER" id="PTHR43459">
    <property type="entry name" value="ENOYL-COA HYDRATASE"/>
    <property type="match status" value="1"/>
</dbReference>
<dbReference type="InterPro" id="IPR001753">
    <property type="entry name" value="Enoyl-CoA_hydra/iso"/>
</dbReference>